<evidence type="ECO:0000259" key="6">
    <source>
        <dbReference type="PROSITE" id="PS50923"/>
    </source>
</evidence>
<feature type="disulfide bond" evidence="5">
    <location>
        <begin position="162"/>
        <end position="189"/>
    </location>
</feature>
<keyword evidence="2" id="KW-0732">Signal</keyword>
<sequence>MLRIAVTTVHLRGVSHFQTFSSAHHPLWLNIYVSSSNTYPRLVQEGKHEVQLQGVFPTLRLLGVLSLLQCPSVLCDCKIFPSIAHGSYEDVSSFFSYTTVVQYECDEGYVLVGEPKITCRDSYWSSSAPKCKALCLKPEIENGGLSVNEDQYVEPETVTVQCDDGYGVVGSQNITCSENGIWFPEVPKCKWEYQMGCEQVLAGNKLLQCLPNPEDVKRALEVYRLSLAIGHLINSQT</sequence>
<protein>
    <submittedName>
        <fullName evidence="7">Apolipoprotein R-like</fullName>
    </submittedName>
</protein>
<dbReference type="GeneTree" id="ENSGT00940000154640"/>
<dbReference type="Gene3D" id="2.10.70.10">
    <property type="entry name" value="Complement Module, domain 1"/>
    <property type="match status" value="2"/>
</dbReference>
<dbReference type="Gene3D" id="1.20.5.3730">
    <property type="match status" value="1"/>
</dbReference>
<dbReference type="InterPro" id="IPR035976">
    <property type="entry name" value="Sushi/SCR/CCP_sf"/>
</dbReference>
<dbReference type="PROSITE" id="PS50923">
    <property type="entry name" value="SUSHI"/>
    <property type="match status" value="2"/>
</dbReference>
<dbReference type="SUPFAM" id="SSF57535">
    <property type="entry name" value="Complement control module/SCR domain"/>
    <property type="match status" value="2"/>
</dbReference>
<dbReference type="PANTHER" id="PTHR45656">
    <property type="entry name" value="PROTEIN CBR-CLEC-78"/>
    <property type="match status" value="1"/>
</dbReference>
<dbReference type="FunFam" id="2.10.70.10:FF:000014">
    <property type="entry name" value="Membrane cofactor protein"/>
    <property type="match status" value="1"/>
</dbReference>
<dbReference type="Ensembl" id="ENSUMAT00000041652.1">
    <property type="protein sequence ID" value="ENSUMAP00000035223.1"/>
    <property type="gene ID" value="ENSUMAG00000025321.1"/>
</dbReference>
<dbReference type="InterPro" id="IPR000436">
    <property type="entry name" value="Sushi_SCR_CCP_dom"/>
</dbReference>
<accession>A0A452VN65</accession>
<gene>
    <name evidence="7" type="primary">LOC103657662</name>
</gene>
<dbReference type="InterPro" id="IPR051277">
    <property type="entry name" value="SEZ6_CSMD_C4BPB_Regulators"/>
</dbReference>
<evidence type="ECO:0000256" key="1">
    <source>
        <dbReference type="ARBA" id="ARBA00022659"/>
    </source>
</evidence>
<reference evidence="7" key="1">
    <citation type="submission" date="2019-03" db="UniProtKB">
        <authorList>
            <consortium name="Ensembl"/>
        </authorList>
    </citation>
    <scope>IDENTIFICATION</scope>
</reference>
<keyword evidence="1 5" id="KW-0768">Sushi</keyword>
<evidence type="ECO:0000256" key="4">
    <source>
        <dbReference type="ARBA" id="ARBA00023157"/>
    </source>
</evidence>
<evidence type="ECO:0000313" key="7">
    <source>
        <dbReference type="Ensembl" id="ENSUMAP00000035223"/>
    </source>
</evidence>
<dbReference type="SMART" id="SM00032">
    <property type="entry name" value="CCP"/>
    <property type="match status" value="2"/>
</dbReference>
<evidence type="ECO:0000256" key="2">
    <source>
        <dbReference type="ARBA" id="ARBA00022729"/>
    </source>
</evidence>
<evidence type="ECO:0000256" key="3">
    <source>
        <dbReference type="ARBA" id="ARBA00022737"/>
    </source>
</evidence>
<dbReference type="PANTHER" id="PTHR45656:SF4">
    <property type="entry name" value="PROTEIN CBR-CLEC-78"/>
    <property type="match status" value="1"/>
</dbReference>
<comment type="caution">
    <text evidence="5">Lacks conserved residue(s) required for the propagation of feature annotation.</text>
</comment>
<keyword evidence="4 5" id="KW-1015">Disulfide bond</keyword>
<feature type="domain" description="Sushi" evidence="6">
    <location>
        <begin position="133"/>
        <end position="191"/>
    </location>
</feature>
<name>A0A452VN65_URSMA</name>
<organism evidence="7">
    <name type="scientific">Ursus maritimus</name>
    <name type="common">Polar bear</name>
    <name type="synonym">Thalarctos maritimus</name>
    <dbReference type="NCBI Taxonomy" id="29073"/>
    <lineage>
        <taxon>Eukaryota</taxon>
        <taxon>Metazoa</taxon>
        <taxon>Chordata</taxon>
        <taxon>Craniata</taxon>
        <taxon>Vertebrata</taxon>
        <taxon>Euteleostomi</taxon>
        <taxon>Mammalia</taxon>
        <taxon>Eutheria</taxon>
        <taxon>Laurasiatheria</taxon>
        <taxon>Carnivora</taxon>
        <taxon>Caniformia</taxon>
        <taxon>Ursidae</taxon>
        <taxon>Ursus</taxon>
    </lineage>
</organism>
<dbReference type="Pfam" id="PF18453">
    <property type="entry name" value="C4bp_oligo"/>
    <property type="match status" value="1"/>
</dbReference>
<dbReference type="AlphaFoldDB" id="A0A452VN65"/>
<dbReference type="CDD" id="cd00033">
    <property type="entry name" value="CCP"/>
    <property type="match status" value="2"/>
</dbReference>
<proteinExistence type="predicted"/>
<keyword evidence="3" id="KW-0677">Repeat</keyword>
<dbReference type="InterPro" id="IPR040514">
    <property type="entry name" value="C4bp_oligo"/>
</dbReference>
<evidence type="ECO:0000256" key="5">
    <source>
        <dbReference type="PROSITE-ProRule" id="PRU00302"/>
    </source>
</evidence>
<feature type="domain" description="Sushi" evidence="6">
    <location>
        <begin position="75"/>
        <end position="132"/>
    </location>
</feature>
<dbReference type="Pfam" id="PF00084">
    <property type="entry name" value="Sushi"/>
    <property type="match status" value="2"/>
</dbReference>